<dbReference type="GO" id="GO:0016020">
    <property type="term" value="C:membrane"/>
    <property type="evidence" value="ECO:0007669"/>
    <property type="project" value="UniProtKB-SubCell"/>
</dbReference>
<dbReference type="PANTHER" id="PTHR24286">
    <property type="entry name" value="CYTOCHROME P450 26"/>
    <property type="match status" value="1"/>
</dbReference>
<comment type="subcellular location">
    <subcellularLocation>
        <location evidence="2">Membrane</location>
        <topology evidence="2">Single-pass membrane protein</topology>
    </subcellularLocation>
</comment>
<dbReference type="PANTHER" id="PTHR24286:SF381">
    <property type="entry name" value="BETA-AMYRIN 28-OXIDASE"/>
    <property type="match status" value="1"/>
</dbReference>
<dbReference type="InterPro" id="IPR017972">
    <property type="entry name" value="Cyt_P450_CS"/>
</dbReference>
<dbReference type="GO" id="GO:0016705">
    <property type="term" value="F:oxidoreductase activity, acting on paired donors, with incorporation or reduction of molecular oxygen"/>
    <property type="evidence" value="ECO:0007669"/>
    <property type="project" value="InterPro"/>
</dbReference>
<dbReference type="GO" id="GO:0005506">
    <property type="term" value="F:iron ion binding"/>
    <property type="evidence" value="ECO:0007669"/>
    <property type="project" value="InterPro"/>
</dbReference>
<evidence type="ECO:0000313" key="12">
    <source>
        <dbReference type="EMBL" id="QBZ67154.1"/>
    </source>
</evidence>
<keyword evidence="8 11" id="KW-0560">Oxidoreductase</keyword>
<evidence type="ECO:0000256" key="1">
    <source>
        <dbReference type="ARBA" id="ARBA00001971"/>
    </source>
</evidence>
<proteinExistence type="evidence at transcript level"/>
<dbReference type="InterPro" id="IPR001128">
    <property type="entry name" value="Cyt_P450"/>
</dbReference>
<reference evidence="12" key="1">
    <citation type="submission" date="2018-08" db="EMBL/GenBank/DDBJ databases">
        <title>Cloning and characterization of genes invovled in limonoid biosynthesis in Azadirachta indica (neem).</title>
        <authorList>
            <person name="Pandreka A."/>
            <person name="Chaya P.S."/>
            <person name="Hirekondathakallu T.V."/>
        </authorList>
    </citation>
    <scope>NUCLEOTIDE SEQUENCE</scope>
</reference>
<protein>
    <submittedName>
        <fullName evidence="12">Cytochrome P450 1</fullName>
    </submittedName>
</protein>
<dbReference type="InterPro" id="IPR002401">
    <property type="entry name" value="Cyt_P450_E_grp-I"/>
</dbReference>
<accession>A0A646QYH8</accession>
<evidence type="ECO:0000256" key="4">
    <source>
        <dbReference type="ARBA" id="ARBA00010617"/>
    </source>
</evidence>
<keyword evidence="5" id="KW-0812">Transmembrane</keyword>
<dbReference type="GO" id="GO:0016125">
    <property type="term" value="P:sterol metabolic process"/>
    <property type="evidence" value="ECO:0007669"/>
    <property type="project" value="TreeGrafter"/>
</dbReference>
<keyword evidence="9 10" id="KW-0408">Iron</keyword>
<name>A0A646QYH8_AZAIN</name>
<keyword evidence="10 11" id="KW-0349">Heme</keyword>
<organism evidence="12">
    <name type="scientific">Azadirachta indica</name>
    <name type="common">Neem tree</name>
    <name type="synonym">Melia azadirachta</name>
    <dbReference type="NCBI Taxonomy" id="124943"/>
    <lineage>
        <taxon>Eukaryota</taxon>
        <taxon>Viridiplantae</taxon>
        <taxon>Streptophyta</taxon>
        <taxon>Embryophyta</taxon>
        <taxon>Tracheophyta</taxon>
        <taxon>Spermatophyta</taxon>
        <taxon>Magnoliopsida</taxon>
        <taxon>eudicotyledons</taxon>
        <taxon>Gunneridae</taxon>
        <taxon>Pentapetalae</taxon>
        <taxon>rosids</taxon>
        <taxon>malvids</taxon>
        <taxon>Sapindales</taxon>
        <taxon>Meliaceae</taxon>
        <taxon>Azadirachta</taxon>
    </lineage>
</organism>
<dbReference type="Pfam" id="PF00067">
    <property type="entry name" value="p450"/>
    <property type="match status" value="1"/>
</dbReference>
<dbReference type="PRINTS" id="PR00463">
    <property type="entry name" value="EP450I"/>
</dbReference>
<evidence type="ECO:0000256" key="3">
    <source>
        <dbReference type="ARBA" id="ARBA00004721"/>
    </source>
</evidence>
<dbReference type="Gene3D" id="1.10.630.10">
    <property type="entry name" value="Cytochrome P450"/>
    <property type="match status" value="1"/>
</dbReference>
<keyword evidence="7" id="KW-0472">Membrane</keyword>
<comment type="similarity">
    <text evidence="4 11">Belongs to the cytochrome P450 family.</text>
</comment>
<dbReference type="InterPro" id="IPR036396">
    <property type="entry name" value="Cyt_P450_sf"/>
</dbReference>
<evidence type="ECO:0000256" key="9">
    <source>
        <dbReference type="ARBA" id="ARBA00023004"/>
    </source>
</evidence>
<evidence type="ECO:0000256" key="8">
    <source>
        <dbReference type="ARBA" id="ARBA00023002"/>
    </source>
</evidence>
<dbReference type="FunFam" id="1.10.630.10:FF:000022">
    <property type="entry name" value="Taxadiene 5-alpha hydroxylase"/>
    <property type="match status" value="1"/>
</dbReference>
<evidence type="ECO:0000256" key="2">
    <source>
        <dbReference type="ARBA" id="ARBA00004167"/>
    </source>
</evidence>
<comment type="cofactor">
    <cofactor evidence="1 10">
        <name>heme</name>
        <dbReference type="ChEBI" id="CHEBI:30413"/>
    </cofactor>
</comment>
<keyword evidence="11" id="KW-0503">Monooxygenase</keyword>
<evidence type="ECO:0000256" key="6">
    <source>
        <dbReference type="ARBA" id="ARBA00022723"/>
    </source>
</evidence>
<comment type="pathway">
    <text evidence="3">Secondary metabolite biosynthesis; terpenoid biosynthesis.</text>
</comment>
<evidence type="ECO:0000256" key="7">
    <source>
        <dbReference type="ARBA" id="ARBA00022989"/>
    </source>
</evidence>
<dbReference type="AlphaFoldDB" id="A0A646QYH8"/>
<dbReference type="SUPFAM" id="SSF48264">
    <property type="entry name" value="Cytochrome P450"/>
    <property type="match status" value="1"/>
</dbReference>
<keyword evidence="6 10" id="KW-0479">Metal-binding</keyword>
<sequence>MELFLLSVLLILTVFCFYYLFKPKQTQNAPLPPGHVHWPQKIFETLDYISKARTNTIHKFIAARKNKYNTKLFKTSHIGQNMVFLCTPEGNKFLFANDYKLVRSWWPITFLRVFENAEEEITPEQVLRARKQFLSSFNEPEALAKHVGITDEVVKDHFKLFWDGSDEVTVYPIARKLTFAISCRLLADIRDREILDELLPAMGDVVAAFFALPINLPGTKFNRAVKGSRKCRKIFVDIIKQRKIDLFEKDRKEANDVLSNILLENHRDGIETKDVVLAKNLVSLLSAAFDNPSVTIVSIIKNLAENPEIYARVRSEQLEIAKGKAPGENLTMEDLKKMKFSMNVLSESLRMEAPASGTFREALNDFTYEGYLIPKGWKVHWSVHATHRNPQYFKDPEKFDPSRFERNDPIVPYSYVPFGGGHHICPGKDFAKLQILIFIHHVVKKFNWEKVNPDEQMVRVPNLKAAKGLPVRLYPYNN</sequence>
<evidence type="ECO:0000256" key="11">
    <source>
        <dbReference type="RuleBase" id="RU000461"/>
    </source>
</evidence>
<evidence type="ECO:0000256" key="10">
    <source>
        <dbReference type="PIRSR" id="PIRSR602401-1"/>
    </source>
</evidence>
<dbReference type="PROSITE" id="PS00086">
    <property type="entry name" value="CYTOCHROME_P450"/>
    <property type="match status" value="1"/>
</dbReference>
<dbReference type="CDD" id="cd11043">
    <property type="entry name" value="CYP90-like"/>
    <property type="match status" value="1"/>
</dbReference>
<feature type="binding site" description="axial binding residue" evidence="10">
    <location>
        <position position="425"/>
    </location>
    <ligand>
        <name>heme</name>
        <dbReference type="ChEBI" id="CHEBI:30413"/>
    </ligand>
    <ligandPart>
        <name>Fe</name>
        <dbReference type="ChEBI" id="CHEBI:18248"/>
    </ligandPart>
</feature>
<keyword evidence="7" id="KW-1133">Transmembrane helix</keyword>
<dbReference type="EMBL" id="MH807382">
    <property type="protein sequence ID" value="QBZ67154.1"/>
    <property type="molecule type" value="mRNA"/>
</dbReference>
<evidence type="ECO:0000256" key="5">
    <source>
        <dbReference type="ARBA" id="ARBA00022692"/>
    </source>
</evidence>
<dbReference type="GO" id="GO:0020037">
    <property type="term" value="F:heme binding"/>
    <property type="evidence" value="ECO:0007669"/>
    <property type="project" value="InterPro"/>
</dbReference>
<dbReference type="GO" id="GO:0004497">
    <property type="term" value="F:monooxygenase activity"/>
    <property type="evidence" value="ECO:0007669"/>
    <property type="project" value="UniProtKB-KW"/>
</dbReference>